<organism evidence="2 3">
    <name type="scientific">Linnemannia elongata AG-77</name>
    <dbReference type="NCBI Taxonomy" id="1314771"/>
    <lineage>
        <taxon>Eukaryota</taxon>
        <taxon>Fungi</taxon>
        <taxon>Fungi incertae sedis</taxon>
        <taxon>Mucoromycota</taxon>
        <taxon>Mortierellomycotina</taxon>
        <taxon>Mortierellomycetes</taxon>
        <taxon>Mortierellales</taxon>
        <taxon>Mortierellaceae</taxon>
        <taxon>Linnemannia</taxon>
    </lineage>
</organism>
<evidence type="ECO:0000313" key="2">
    <source>
        <dbReference type="EMBL" id="OAQ24231.1"/>
    </source>
</evidence>
<dbReference type="OrthoDB" id="3439550at2759"/>
<reference evidence="2 3" key="1">
    <citation type="submission" date="2016-05" db="EMBL/GenBank/DDBJ databases">
        <title>Genome sequencing reveals origins of a unique bacterial endosymbiosis in the earliest lineages of terrestrial Fungi.</title>
        <authorList>
            <consortium name="DOE Joint Genome Institute"/>
            <person name="Uehling J."/>
            <person name="Gryganskyi A."/>
            <person name="Hameed K."/>
            <person name="Tschaplinski T."/>
            <person name="Misztal P."/>
            <person name="Wu S."/>
            <person name="Desiro A."/>
            <person name="Vande Pol N."/>
            <person name="Du Z.-Y."/>
            <person name="Zienkiewicz A."/>
            <person name="Zienkiewicz K."/>
            <person name="Morin E."/>
            <person name="Tisserant E."/>
            <person name="Splivallo R."/>
            <person name="Hainaut M."/>
            <person name="Henrissat B."/>
            <person name="Ohm R."/>
            <person name="Kuo A."/>
            <person name="Yan J."/>
            <person name="Lipzen A."/>
            <person name="Nolan M."/>
            <person name="Labutti K."/>
            <person name="Barry K."/>
            <person name="Goldstein A."/>
            <person name="Labbe J."/>
            <person name="Schadt C."/>
            <person name="Tuskan G."/>
            <person name="Grigoriev I."/>
            <person name="Martin F."/>
            <person name="Vilgalys R."/>
            <person name="Bonito G."/>
        </authorList>
    </citation>
    <scope>NUCLEOTIDE SEQUENCE [LARGE SCALE GENOMIC DNA]</scope>
    <source>
        <strain evidence="2 3">AG-77</strain>
    </source>
</reference>
<keyword evidence="3" id="KW-1185">Reference proteome</keyword>
<keyword evidence="1" id="KW-0732">Signal</keyword>
<protein>
    <recommendedName>
        <fullName evidence="4">Hydrophobin</fullName>
    </recommendedName>
</protein>
<dbReference type="Proteomes" id="UP000078512">
    <property type="component" value="Unassembled WGS sequence"/>
</dbReference>
<accession>A0A197JI97</accession>
<dbReference type="EMBL" id="KV442098">
    <property type="protein sequence ID" value="OAQ24231.1"/>
    <property type="molecule type" value="Genomic_DNA"/>
</dbReference>
<evidence type="ECO:0000256" key="1">
    <source>
        <dbReference type="SAM" id="SignalP"/>
    </source>
</evidence>
<feature type="chain" id="PRO_5008275963" description="Hydrophobin" evidence="1">
    <location>
        <begin position="19"/>
        <end position="76"/>
    </location>
</feature>
<name>A0A197JI97_9FUNG</name>
<dbReference type="AlphaFoldDB" id="A0A197JI97"/>
<sequence>MFLSALAALSILAMGTQAACRPMCCDAVVSSITPAGKVGLGCSPGGIDCGFSGQIQACCVRISPVGTQTGTGIGCE</sequence>
<feature type="signal peptide" evidence="1">
    <location>
        <begin position="1"/>
        <end position="18"/>
    </location>
</feature>
<evidence type="ECO:0008006" key="4">
    <source>
        <dbReference type="Google" id="ProtNLM"/>
    </source>
</evidence>
<evidence type="ECO:0000313" key="3">
    <source>
        <dbReference type="Proteomes" id="UP000078512"/>
    </source>
</evidence>
<gene>
    <name evidence="2" type="ORF">K457DRAFT_82285</name>
</gene>
<proteinExistence type="predicted"/>